<name>A0A2R5EQ17_9BACL</name>
<dbReference type="Pfam" id="PF00583">
    <property type="entry name" value="Acetyltransf_1"/>
    <property type="match status" value="1"/>
</dbReference>
<protein>
    <submittedName>
        <fullName evidence="2">GCN5 family acetyltransferase</fullName>
    </submittedName>
</protein>
<dbReference type="Proteomes" id="UP000245202">
    <property type="component" value="Unassembled WGS sequence"/>
</dbReference>
<keyword evidence="3" id="KW-1185">Reference proteome</keyword>
<evidence type="ECO:0000313" key="2">
    <source>
        <dbReference type="EMBL" id="GBG08195.1"/>
    </source>
</evidence>
<dbReference type="InterPro" id="IPR016181">
    <property type="entry name" value="Acyl_CoA_acyltransferase"/>
</dbReference>
<dbReference type="PROSITE" id="PS51186">
    <property type="entry name" value="GNAT"/>
    <property type="match status" value="1"/>
</dbReference>
<sequence length="203" mass="22849">MKHSGAFEVDRADRAGGEVRHQMAEIFADGFSQWLTYFSRDRDVIVNAFAHMFVLDQFYVALAGDRVAAFGACTDCRSFSLELQSAPLRRYLGWFKGSMAALILKREFQKPFVDPPSETGSVEFIGTALSFRGQGAASAVILHMLDHLPYRNFIIEEVADTNIPAIRLYEKLGFTEYKRKSLSPKQARRSGINHMVSLCLEKA</sequence>
<keyword evidence="2" id="KW-0808">Transferase</keyword>
<organism evidence="2 3">
    <name type="scientific">Paenibacillus agaridevorans</name>
    <dbReference type="NCBI Taxonomy" id="171404"/>
    <lineage>
        <taxon>Bacteria</taxon>
        <taxon>Bacillati</taxon>
        <taxon>Bacillota</taxon>
        <taxon>Bacilli</taxon>
        <taxon>Bacillales</taxon>
        <taxon>Paenibacillaceae</taxon>
        <taxon>Paenibacillus</taxon>
    </lineage>
</organism>
<dbReference type="EMBL" id="BDQX01000144">
    <property type="protein sequence ID" value="GBG08195.1"/>
    <property type="molecule type" value="Genomic_DNA"/>
</dbReference>
<reference evidence="2 3" key="1">
    <citation type="submission" date="2017-08" db="EMBL/GenBank/DDBJ databases">
        <title>Substantial Increase in Enzyme Production by Combined Drug-Resistance Mutations in Paenibacillus agaridevorans.</title>
        <authorList>
            <person name="Tanaka Y."/>
            <person name="Funane K."/>
            <person name="Hosaka T."/>
            <person name="Shiwa Y."/>
            <person name="Fujita N."/>
            <person name="Miyazaki T."/>
            <person name="Yoshikawa H."/>
            <person name="Murakami K."/>
            <person name="Kasahara K."/>
            <person name="Inaoka T."/>
            <person name="Hiraga Y."/>
            <person name="Ochi K."/>
        </authorList>
    </citation>
    <scope>NUCLEOTIDE SEQUENCE [LARGE SCALE GENOMIC DNA]</scope>
    <source>
        <strain evidence="2 3">T-3040</strain>
    </source>
</reference>
<accession>A0A2R5EQ17</accession>
<dbReference type="SUPFAM" id="SSF55729">
    <property type="entry name" value="Acyl-CoA N-acyltransferases (Nat)"/>
    <property type="match status" value="1"/>
</dbReference>
<dbReference type="AlphaFoldDB" id="A0A2R5EQ17"/>
<evidence type="ECO:0000259" key="1">
    <source>
        <dbReference type="PROSITE" id="PS51186"/>
    </source>
</evidence>
<evidence type="ECO:0000313" key="3">
    <source>
        <dbReference type="Proteomes" id="UP000245202"/>
    </source>
</evidence>
<dbReference type="RefSeq" id="WP_258234968.1">
    <property type="nucleotide sequence ID" value="NZ_BDQX01000144.1"/>
</dbReference>
<comment type="caution">
    <text evidence="2">The sequence shown here is derived from an EMBL/GenBank/DDBJ whole genome shotgun (WGS) entry which is preliminary data.</text>
</comment>
<dbReference type="Gene3D" id="3.40.630.30">
    <property type="match status" value="1"/>
</dbReference>
<dbReference type="GO" id="GO:0016747">
    <property type="term" value="F:acyltransferase activity, transferring groups other than amino-acyl groups"/>
    <property type="evidence" value="ECO:0007669"/>
    <property type="project" value="InterPro"/>
</dbReference>
<proteinExistence type="predicted"/>
<gene>
    <name evidence="2" type="ORF">PAT3040_02763</name>
</gene>
<feature type="domain" description="N-acetyltransferase" evidence="1">
    <location>
        <begin position="7"/>
        <end position="203"/>
    </location>
</feature>
<dbReference type="InterPro" id="IPR000182">
    <property type="entry name" value="GNAT_dom"/>
</dbReference>